<gene>
    <name evidence="1" type="ORF">C0Z20_27630</name>
</gene>
<dbReference type="InterPro" id="IPR036237">
    <property type="entry name" value="Xyl_isomerase-like_sf"/>
</dbReference>
<proteinExistence type="predicted"/>
<dbReference type="Proteomes" id="UP000235777">
    <property type="component" value="Unassembled WGS sequence"/>
</dbReference>
<dbReference type="RefSeq" id="WP_018441685.1">
    <property type="nucleotide sequence ID" value="NZ_KB890178.1"/>
</dbReference>
<evidence type="ECO:0000313" key="1">
    <source>
        <dbReference type="EMBL" id="PMS31762.1"/>
    </source>
</evidence>
<reference evidence="1 2" key="1">
    <citation type="submission" date="2018-01" db="EMBL/GenBank/DDBJ databases">
        <title>Whole genome analyses suggest that Burkholderia sensu lato contains two further novel genera in the rhizoxinica-symbiotica group Mycetohabitans gen. nov., and Trinickia gen. nov.: implications for the evolution of diazotrophy and nodulation in the Burkholderiaceae.</title>
        <authorList>
            <person name="Estrada-de los Santos P."/>
            <person name="Palmer M."/>
            <person name="Chavez-Ramirez B."/>
            <person name="Beukes C."/>
            <person name="Steenkamp E.T."/>
            <person name="Hirsch A.M."/>
            <person name="Manyaka P."/>
            <person name="Maluk M."/>
            <person name="Lafos M."/>
            <person name="Crook M."/>
            <person name="Gross E."/>
            <person name="Simon M.F."/>
            <person name="Bueno dos Reis Junior F."/>
            <person name="Poole P.S."/>
            <person name="Venter S.N."/>
            <person name="James E.K."/>
        </authorList>
    </citation>
    <scope>NUCLEOTIDE SEQUENCE [LARGE SCALE GENOMIC DNA]</scope>
    <source>
        <strain evidence="1 2">JPY 581</strain>
    </source>
</reference>
<dbReference type="AlphaFoldDB" id="A0A2N7WQZ7"/>
<comment type="caution">
    <text evidence="1">The sequence shown here is derived from an EMBL/GenBank/DDBJ whole genome shotgun (WGS) entry which is preliminary data.</text>
</comment>
<dbReference type="OrthoDB" id="2237247at2"/>
<evidence type="ECO:0000313" key="2">
    <source>
        <dbReference type="Proteomes" id="UP000235777"/>
    </source>
</evidence>
<sequence length="254" mass="26797">MADIVIVASAFGIEAVRRSGHRTWLKVAADAGAAGFEVRRELIAGESDASLDALARLGAEIGELGLWTVYSTPATLYDERGVFDADALTSAQAEADALGARFVKMQLGAFASYADAVNISRATAGGRARIVVENGQRAADGSLARFVAFFAALDQEGAGQAVGMTFDIGNWHWTGELPLAAARVLAPRVEYIHCKGVAGSGMRRFATAPSADDPFIAALFAVLPRDVPRGIEFPLDQSDLADDAKRRVAWLTAA</sequence>
<keyword evidence="2" id="KW-1185">Reference proteome</keyword>
<accession>A0A2N7WQZ7</accession>
<dbReference type="Gene3D" id="3.20.20.150">
    <property type="entry name" value="Divalent-metal-dependent TIM barrel enzymes"/>
    <property type="match status" value="1"/>
</dbReference>
<protein>
    <submittedName>
        <fullName evidence="1">Sugar phosphate isomerase/epimerase</fullName>
    </submittedName>
</protein>
<dbReference type="GO" id="GO:0016853">
    <property type="term" value="F:isomerase activity"/>
    <property type="evidence" value="ECO:0007669"/>
    <property type="project" value="UniProtKB-KW"/>
</dbReference>
<dbReference type="SUPFAM" id="SSF51658">
    <property type="entry name" value="Xylose isomerase-like"/>
    <property type="match status" value="1"/>
</dbReference>
<organism evidence="1 2">
    <name type="scientific">Trinickia symbiotica</name>
    <dbReference type="NCBI Taxonomy" id="863227"/>
    <lineage>
        <taxon>Bacteria</taxon>
        <taxon>Pseudomonadati</taxon>
        <taxon>Pseudomonadota</taxon>
        <taxon>Betaproteobacteria</taxon>
        <taxon>Burkholderiales</taxon>
        <taxon>Burkholderiaceae</taxon>
        <taxon>Trinickia</taxon>
    </lineage>
</organism>
<keyword evidence="1" id="KW-0413">Isomerase</keyword>
<name>A0A2N7WQZ7_9BURK</name>
<dbReference type="EMBL" id="PNYC01000024">
    <property type="protein sequence ID" value="PMS31762.1"/>
    <property type="molecule type" value="Genomic_DNA"/>
</dbReference>
<dbReference type="STRING" id="863227.GCA_000373005_03109"/>